<evidence type="ECO:0000313" key="4">
    <source>
        <dbReference type="Proteomes" id="UP001275084"/>
    </source>
</evidence>
<accession>A0AAJ0HU48</accession>
<reference evidence="3" key="2">
    <citation type="submission" date="2023-06" db="EMBL/GenBank/DDBJ databases">
        <authorList>
            <consortium name="Lawrence Berkeley National Laboratory"/>
            <person name="Haridas S."/>
            <person name="Hensen N."/>
            <person name="Bonometti L."/>
            <person name="Westerberg I."/>
            <person name="Brannstrom I.O."/>
            <person name="Guillou S."/>
            <person name="Cros-Aarteil S."/>
            <person name="Calhoun S."/>
            <person name="Kuo A."/>
            <person name="Mondo S."/>
            <person name="Pangilinan J."/>
            <person name="Riley R."/>
            <person name="Labutti K."/>
            <person name="Andreopoulos B."/>
            <person name="Lipzen A."/>
            <person name="Chen C."/>
            <person name="Yanf M."/>
            <person name="Daum C."/>
            <person name="Ng V."/>
            <person name="Clum A."/>
            <person name="Steindorff A."/>
            <person name="Ohm R."/>
            <person name="Martin F."/>
            <person name="Silar P."/>
            <person name="Natvig D."/>
            <person name="Lalanne C."/>
            <person name="Gautier V."/>
            <person name="Ament-Velasquez S.L."/>
            <person name="Kruys A."/>
            <person name="Hutchinson M.I."/>
            <person name="Powell A.J."/>
            <person name="Barry K."/>
            <person name="Miller A.N."/>
            <person name="Grigoriev I.V."/>
            <person name="Debuchy R."/>
            <person name="Gladieux P."/>
            <person name="Thoren M.H."/>
            <person name="Johannesson H."/>
        </authorList>
    </citation>
    <scope>NUCLEOTIDE SEQUENCE</scope>
    <source>
        <strain evidence="3">CBS 955.72</strain>
    </source>
</reference>
<comment type="caution">
    <text evidence="3">The sequence shown here is derived from an EMBL/GenBank/DDBJ whole genome shotgun (WGS) entry which is preliminary data.</text>
</comment>
<gene>
    <name evidence="3" type="ORF">B0T25DRAFT_561813</name>
</gene>
<proteinExistence type="predicted"/>
<dbReference type="AlphaFoldDB" id="A0AAJ0HU48"/>
<feature type="region of interest" description="Disordered" evidence="2">
    <location>
        <begin position="285"/>
        <end position="323"/>
    </location>
</feature>
<reference evidence="3" key="1">
    <citation type="journal article" date="2023" name="Mol. Phylogenet. Evol.">
        <title>Genome-scale phylogeny and comparative genomics of the fungal order Sordariales.</title>
        <authorList>
            <person name="Hensen N."/>
            <person name="Bonometti L."/>
            <person name="Westerberg I."/>
            <person name="Brannstrom I.O."/>
            <person name="Guillou S."/>
            <person name="Cros-Aarteil S."/>
            <person name="Calhoun S."/>
            <person name="Haridas S."/>
            <person name="Kuo A."/>
            <person name="Mondo S."/>
            <person name="Pangilinan J."/>
            <person name="Riley R."/>
            <person name="LaButti K."/>
            <person name="Andreopoulos B."/>
            <person name="Lipzen A."/>
            <person name="Chen C."/>
            <person name="Yan M."/>
            <person name="Daum C."/>
            <person name="Ng V."/>
            <person name="Clum A."/>
            <person name="Steindorff A."/>
            <person name="Ohm R.A."/>
            <person name="Martin F."/>
            <person name="Silar P."/>
            <person name="Natvig D.O."/>
            <person name="Lalanne C."/>
            <person name="Gautier V."/>
            <person name="Ament-Velasquez S.L."/>
            <person name="Kruys A."/>
            <person name="Hutchinson M.I."/>
            <person name="Powell A.J."/>
            <person name="Barry K."/>
            <person name="Miller A.N."/>
            <person name="Grigoriev I.V."/>
            <person name="Debuchy R."/>
            <person name="Gladieux P."/>
            <person name="Hiltunen Thoren M."/>
            <person name="Johannesson H."/>
        </authorList>
    </citation>
    <scope>NUCLEOTIDE SEQUENCE</scope>
    <source>
        <strain evidence="3">CBS 955.72</strain>
    </source>
</reference>
<dbReference type="EMBL" id="JAUIQD010000001">
    <property type="protein sequence ID" value="KAK3362751.1"/>
    <property type="molecule type" value="Genomic_DNA"/>
</dbReference>
<sequence length="413" mass="46862">MSQLPEDRMSSMFSESPSAADWASISSTIRANSSQGSHASLETGFESPDPDHLQKFLGSNWASYLNAQHSSREMGAMRKTVDEHIEQLNTAITCLEQDAFHHQRLAAAATAEYKTMRDTVVSDLEKLKPLGDNLPRLQQEVRSSNEQTSAVISGLREELSILQERLEVVDEMVAQDTKAIQDKYRSALEQIEFLQGEIRELREDKVAMSKKMFSLGNRADSLFKIRQELPPEVTSFLSHIFSQREKLIGLLDRPNPEVTYPNEDQASEEIIVKTLLEPEHQIQNDAQDATASAETTPIIRPSPNRKRKASETPPREQALPPTRQDFPALLTHYRNEYRANPPGSDVAFVWAFLDDIENVDVSRHIQESLTRIIPARVGGRRLKNKDGRHYVNISDAITWKEFYTALRKISPRK</sequence>
<protein>
    <submittedName>
        <fullName evidence="3">Uncharacterized protein</fullName>
    </submittedName>
</protein>
<evidence type="ECO:0000256" key="2">
    <source>
        <dbReference type="SAM" id="MobiDB-lite"/>
    </source>
</evidence>
<feature type="compositionally biased region" description="Polar residues" evidence="2">
    <location>
        <begin position="285"/>
        <end position="295"/>
    </location>
</feature>
<keyword evidence="4" id="KW-1185">Reference proteome</keyword>
<feature type="coiled-coil region" evidence="1">
    <location>
        <begin position="145"/>
        <end position="211"/>
    </location>
</feature>
<evidence type="ECO:0000256" key="1">
    <source>
        <dbReference type="SAM" id="Coils"/>
    </source>
</evidence>
<dbReference type="Proteomes" id="UP001275084">
    <property type="component" value="Unassembled WGS sequence"/>
</dbReference>
<organism evidence="3 4">
    <name type="scientific">Lasiosphaeria hispida</name>
    <dbReference type="NCBI Taxonomy" id="260671"/>
    <lineage>
        <taxon>Eukaryota</taxon>
        <taxon>Fungi</taxon>
        <taxon>Dikarya</taxon>
        <taxon>Ascomycota</taxon>
        <taxon>Pezizomycotina</taxon>
        <taxon>Sordariomycetes</taxon>
        <taxon>Sordariomycetidae</taxon>
        <taxon>Sordariales</taxon>
        <taxon>Lasiosphaeriaceae</taxon>
        <taxon>Lasiosphaeria</taxon>
    </lineage>
</organism>
<evidence type="ECO:0000313" key="3">
    <source>
        <dbReference type="EMBL" id="KAK3362751.1"/>
    </source>
</evidence>
<name>A0AAJ0HU48_9PEZI</name>
<keyword evidence="1" id="KW-0175">Coiled coil</keyword>